<dbReference type="InterPro" id="IPR013830">
    <property type="entry name" value="SGNH_hydro"/>
</dbReference>
<sequence length="348" mass="35461">MFTSRRRRSFSPPSSHPSYSRGRAGHLTGTLAVGAALAMAAAPLASADSTAQADGTIAVGSLGSSTVAPGSTTGSLGPFGSLASPAYAEYVALGDSYAALGDNRAQTGEPELCARSLANYAHSLDANPAVGELTDVTCGGAQIPNLAGTQTLGTAPNQQTAPPQFDALSEDTDLVTLSIGGNDVGFAAIVACITRQGPFKDLPGTATCESEVGADVNNSIATTYAEDGPIDEVYNTIAELSPDATIVATQYMPLMPAAGTTCAIVERFNPADVTWAREITEDINAAVNTAARRNGHVSVLPTDTVDRSACAKPDQRWTSFLGVGDNTAPMHPTALGQEAMAAAIAAEL</sequence>
<keyword evidence="4" id="KW-0378">Hydrolase</keyword>
<dbReference type="PANTHER" id="PTHR37981:SF1">
    <property type="entry name" value="SGNH HYDROLASE-TYPE ESTERASE DOMAIN-CONTAINING PROTEIN"/>
    <property type="match status" value="1"/>
</dbReference>
<evidence type="ECO:0000256" key="2">
    <source>
        <dbReference type="SAM" id="SignalP"/>
    </source>
</evidence>
<gene>
    <name evidence="4" type="ORF">ACFFVD_04970</name>
</gene>
<dbReference type="Pfam" id="PF13472">
    <property type="entry name" value="Lipase_GDSL_2"/>
    <property type="match status" value="1"/>
</dbReference>
<keyword evidence="5" id="KW-1185">Reference proteome</keyword>
<dbReference type="InterPro" id="IPR036514">
    <property type="entry name" value="SGNH_hydro_sf"/>
</dbReference>
<evidence type="ECO:0000313" key="5">
    <source>
        <dbReference type="Proteomes" id="UP001589700"/>
    </source>
</evidence>
<proteinExistence type="predicted"/>
<dbReference type="GO" id="GO:0016787">
    <property type="term" value="F:hydrolase activity"/>
    <property type="evidence" value="ECO:0007669"/>
    <property type="project" value="UniProtKB-KW"/>
</dbReference>
<feature type="chain" id="PRO_5047380373" evidence="2">
    <location>
        <begin position="48"/>
        <end position="348"/>
    </location>
</feature>
<keyword evidence="2" id="KW-0732">Signal</keyword>
<dbReference type="CDD" id="cd01823">
    <property type="entry name" value="SEST_like"/>
    <property type="match status" value="1"/>
</dbReference>
<evidence type="ECO:0000256" key="1">
    <source>
        <dbReference type="SAM" id="MobiDB-lite"/>
    </source>
</evidence>
<dbReference type="PANTHER" id="PTHR37981">
    <property type="entry name" value="LIPASE 2"/>
    <property type="match status" value="1"/>
</dbReference>
<dbReference type="SUPFAM" id="SSF52266">
    <property type="entry name" value="SGNH hydrolase"/>
    <property type="match status" value="1"/>
</dbReference>
<dbReference type="EC" id="3.1.-.-" evidence="4"/>
<evidence type="ECO:0000259" key="3">
    <source>
        <dbReference type="Pfam" id="PF13472"/>
    </source>
</evidence>
<feature type="signal peptide" evidence="2">
    <location>
        <begin position="1"/>
        <end position="47"/>
    </location>
</feature>
<accession>A0ABV5JN39</accession>
<organism evidence="4 5">
    <name type="scientific">Dietzia aerolata</name>
    <dbReference type="NCBI Taxonomy" id="595984"/>
    <lineage>
        <taxon>Bacteria</taxon>
        <taxon>Bacillati</taxon>
        <taxon>Actinomycetota</taxon>
        <taxon>Actinomycetes</taxon>
        <taxon>Mycobacteriales</taxon>
        <taxon>Dietziaceae</taxon>
        <taxon>Dietzia</taxon>
    </lineage>
</organism>
<dbReference type="EMBL" id="JBHMDY010000004">
    <property type="protein sequence ID" value="MFB9259148.1"/>
    <property type="molecule type" value="Genomic_DNA"/>
</dbReference>
<feature type="domain" description="SGNH hydrolase-type esterase" evidence="3">
    <location>
        <begin position="92"/>
        <end position="339"/>
    </location>
</feature>
<dbReference type="Proteomes" id="UP001589700">
    <property type="component" value="Unassembled WGS sequence"/>
</dbReference>
<dbReference type="InterPro" id="IPR037460">
    <property type="entry name" value="SEST-like"/>
</dbReference>
<dbReference type="RefSeq" id="WP_182630812.1">
    <property type="nucleotide sequence ID" value="NZ_JAALDM010000013.1"/>
</dbReference>
<evidence type="ECO:0000313" key="4">
    <source>
        <dbReference type="EMBL" id="MFB9259148.1"/>
    </source>
</evidence>
<comment type="caution">
    <text evidence="4">The sequence shown here is derived from an EMBL/GenBank/DDBJ whole genome shotgun (WGS) entry which is preliminary data.</text>
</comment>
<feature type="region of interest" description="Disordered" evidence="1">
    <location>
        <begin position="1"/>
        <end position="23"/>
    </location>
</feature>
<reference evidence="4 5" key="1">
    <citation type="submission" date="2024-09" db="EMBL/GenBank/DDBJ databases">
        <authorList>
            <person name="Sun Q."/>
            <person name="Mori K."/>
        </authorList>
    </citation>
    <scope>NUCLEOTIDE SEQUENCE [LARGE SCALE GENOMIC DNA]</scope>
    <source>
        <strain evidence="4 5">CCM 7659</strain>
    </source>
</reference>
<protein>
    <submittedName>
        <fullName evidence="4">SGNH/GDSL hydrolase family protein</fullName>
        <ecNumber evidence="4">3.1.-.-</ecNumber>
    </submittedName>
</protein>
<name>A0ABV5JN39_9ACTN</name>
<feature type="compositionally biased region" description="Low complexity" evidence="1">
    <location>
        <begin position="10"/>
        <end position="23"/>
    </location>
</feature>
<dbReference type="Gene3D" id="3.40.50.1110">
    <property type="entry name" value="SGNH hydrolase"/>
    <property type="match status" value="1"/>
</dbReference>